<evidence type="ECO:0000313" key="5">
    <source>
        <dbReference type="Proteomes" id="UP001549749"/>
    </source>
</evidence>
<proteinExistence type="predicted"/>
<dbReference type="InterPro" id="IPR006860">
    <property type="entry name" value="FecR"/>
</dbReference>
<dbReference type="Pfam" id="PF16344">
    <property type="entry name" value="FecR_C"/>
    <property type="match status" value="1"/>
</dbReference>
<dbReference type="InterPro" id="IPR032508">
    <property type="entry name" value="FecR_C"/>
</dbReference>
<dbReference type="EMBL" id="JBEXAC010000002">
    <property type="protein sequence ID" value="MET6998643.1"/>
    <property type="molecule type" value="Genomic_DNA"/>
</dbReference>
<gene>
    <name evidence="4" type="ORF">ABR189_14760</name>
</gene>
<reference evidence="4 5" key="1">
    <citation type="submission" date="2024-06" db="EMBL/GenBank/DDBJ databases">
        <title>Chitinophaga defluvii sp. nov., isolated from municipal sewage.</title>
        <authorList>
            <person name="Zhang L."/>
        </authorList>
    </citation>
    <scope>NUCLEOTIDE SEQUENCE [LARGE SCALE GENOMIC DNA]</scope>
    <source>
        <strain evidence="4 5">H8</strain>
    </source>
</reference>
<evidence type="ECO:0000259" key="3">
    <source>
        <dbReference type="Pfam" id="PF16344"/>
    </source>
</evidence>
<comment type="caution">
    <text evidence="4">The sequence shown here is derived from an EMBL/GenBank/DDBJ whole genome shotgun (WGS) entry which is preliminary data.</text>
</comment>
<name>A0ABV2T6I7_9BACT</name>
<sequence length="330" mass="36922">MHHMIDQIDTLIARSIENTITPAEQAQLDNWLQEDVANRQYFETLKNTWLFAGKSNPNYTPDTIHNWERFQQRVAEQGTTPQPRFVITYRNIFRVAAALIVLAGATLLYLLFFTQYDTTVLTAVGEKKQITLPDGTAVFMNQGSSIEYAPGFSGAERTVRLQGEAFFEVTQQAAKPFVVLTSISKTKVLGTSFDIKAYDGQAVEIAVLSGKVAFSDKKGKESPVTLATGHKAILQSGQNIRQIPIADPNFMAWKENRLLFQDTPLSTVIGTLESYFNVDITVITPEVLTYKYTGSFDAPRLEETLNAICTSANLTWTKEKDQYKISTKIP</sequence>
<accession>A0ABV2T6I7</accession>
<dbReference type="Gene3D" id="2.60.120.1440">
    <property type="match status" value="1"/>
</dbReference>
<keyword evidence="1" id="KW-1133">Transmembrane helix</keyword>
<evidence type="ECO:0000259" key="2">
    <source>
        <dbReference type="Pfam" id="PF04773"/>
    </source>
</evidence>
<dbReference type="RefSeq" id="WP_354661287.1">
    <property type="nucleotide sequence ID" value="NZ_JBEXAC010000002.1"/>
</dbReference>
<feature type="domain" description="Protein FecR C-terminal" evidence="3">
    <location>
        <begin position="257"/>
        <end position="324"/>
    </location>
</feature>
<dbReference type="Proteomes" id="UP001549749">
    <property type="component" value="Unassembled WGS sequence"/>
</dbReference>
<keyword evidence="1" id="KW-0472">Membrane</keyword>
<dbReference type="PIRSF" id="PIRSF018266">
    <property type="entry name" value="FecR"/>
    <property type="match status" value="1"/>
</dbReference>
<keyword evidence="1" id="KW-0812">Transmembrane</keyword>
<dbReference type="Gene3D" id="3.55.50.30">
    <property type="match status" value="1"/>
</dbReference>
<evidence type="ECO:0000256" key="1">
    <source>
        <dbReference type="SAM" id="Phobius"/>
    </source>
</evidence>
<dbReference type="InterPro" id="IPR012373">
    <property type="entry name" value="Ferrdict_sens_TM"/>
</dbReference>
<organism evidence="4 5">
    <name type="scientific">Chitinophaga defluvii</name>
    <dbReference type="NCBI Taxonomy" id="3163343"/>
    <lineage>
        <taxon>Bacteria</taxon>
        <taxon>Pseudomonadati</taxon>
        <taxon>Bacteroidota</taxon>
        <taxon>Chitinophagia</taxon>
        <taxon>Chitinophagales</taxon>
        <taxon>Chitinophagaceae</taxon>
        <taxon>Chitinophaga</taxon>
    </lineage>
</organism>
<evidence type="ECO:0000313" key="4">
    <source>
        <dbReference type="EMBL" id="MET6998643.1"/>
    </source>
</evidence>
<dbReference type="PANTHER" id="PTHR30273">
    <property type="entry name" value="PERIPLASMIC SIGNAL SENSOR AND SIGMA FACTOR ACTIVATOR FECR-RELATED"/>
    <property type="match status" value="1"/>
</dbReference>
<dbReference type="PANTHER" id="PTHR30273:SF2">
    <property type="entry name" value="PROTEIN FECR"/>
    <property type="match status" value="1"/>
</dbReference>
<keyword evidence="5" id="KW-1185">Reference proteome</keyword>
<dbReference type="Pfam" id="PF04773">
    <property type="entry name" value="FecR"/>
    <property type="match status" value="1"/>
</dbReference>
<feature type="transmembrane region" description="Helical" evidence="1">
    <location>
        <begin position="92"/>
        <end position="112"/>
    </location>
</feature>
<protein>
    <submittedName>
        <fullName evidence="4">FecR domain-containing protein</fullName>
    </submittedName>
</protein>
<feature type="domain" description="FecR protein" evidence="2">
    <location>
        <begin position="119"/>
        <end position="212"/>
    </location>
</feature>